<protein>
    <submittedName>
        <fullName evidence="2">Uncharacterized protein</fullName>
    </submittedName>
</protein>
<feature type="compositionally biased region" description="Basic and acidic residues" evidence="1">
    <location>
        <begin position="73"/>
        <end position="85"/>
    </location>
</feature>
<evidence type="ECO:0000313" key="2">
    <source>
        <dbReference type="EMBL" id="KAJ1157453.1"/>
    </source>
</evidence>
<dbReference type="Proteomes" id="UP001066276">
    <property type="component" value="Chromosome 5"/>
</dbReference>
<evidence type="ECO:0000313" key="3">
    <source>
        <dbReference type="Proteomes" id="UP001066276"/>
    </source>
</evidence>
<name>A0AAV7S2G9_PLEWA</name>
<feature type="compositionally biased region" description="Polar residues" evidence="1">
    <location>
        <begin position="40"/>
        <end position="57"/>
    </location>
</feature>
<gene>
    <name evidence="2" type="ORF">NDU88_010165</name>
</gene>
<comment type="caution">
    <text evidence="2">The sequence shown here is derived from an EMBL/GenBank/DDBJ whole genome shotgun (WGS) entry which is preliminary data.</text>
</comment>
<evidence type="ECO:0000256" key="1">
    <source>
        <dbReference type="SAM" id="MobiDB-lite"/>
    </source>
</evidence>
<sequence>MGLGEAFIAWTRLLYTNPNARFRTGLHISPAYSRERNEAGVSTTAPDIFTSPGTLSMLSPGRDDISRKYSSPEARRRPQDGDRLRPLKPAPVAWVRLSLPRGTAEKRQRRRPRDGAQFDSEDSDQDPVGYRAQKVGPWEQRHQQNKR</sequence>
<dbReference type="EMBL" id="JANPWB010000009">
    <property type="protein sequence ID" value="KAJ1157453.1"/>
    <property type="molecule type" value="Genomic_DNA"/>
</dbReference>
<accession>A0AAV7S2G9</accession>
<reference evidence="2" key="1">
    <citation type="journal article" date="2022" name="bioRxiv">
        <title>Sequencing and chromosome-scale assembly of the giantPleurodeles waltlgenome.</title>
        <authorList>
            <person name="Brown T."/>
            <person name="Elewa A."/>
            <person name="Iarovenko S."/>
            <person name="Subramanian E."/>
            <person name="Araus A.J."/>
            <person name="Petzold A."/>
            <person name="Susuki M."/>
            <person name="Suzuki K.-i.T."/>
            <person name="Hayashi T."/>
            <person name="Toyoda A."/>
            <person name="Oliveira C."/>
            <person name="Osipova E."/>
            <person name="Leigh N.D."/>
            <person name="Simon A."/>
            <person name="Yun M.H."/>
        </authorList>
    </citation>
    <scope>NUCLEOTIDE SEQUENCE</scope>
    <source>
        <strain evidence="2">20211129_DDA</strain>
        <tissue evidence="2">Liver</tissue>
    </source>
</reference>
<feature type="region of interest" description="Disordered" evidence="1">
    <location>
        <begin position="37"/>
        <end position="147"/>
    </location>
</feature>
<proteinExistence type="predicted"/>
<dbReference type="AlphaFoldDB" id="A0AAV7S2G9"/>
<organism evidence="2 3">
    <name type="scientific">Pleurodeles waltl</name>
    <name type="common">Iberian ribbed newt</name>
    <dbReference type="NCBI Taxonomy" id="8319"/>
    <lineage>
        <taxon>Eukaryota</taxon>
        <taxon>Metazoa</taxon>
        <taxon>Chordata</taxon>
        <taxon>Craniata</taxon>
        <taxon>Vertebrata</taxon>
        <taxon>Euteleostomi</taxon>
        <taxon>Amphibia</taxon>
        <taxon>Batrachia</taxon>
        <taxon>Caudata</taxon>
        <taxon>Salamandroidea</taxon>
        <taxon>Salamandridae</taxon>
        <taxon>Pleurodelinae</taxon>
        <taxon>Pleurodeles</taxon>
    </lineage>
</organism>
<keyword evidence="3" id="KW-1185">Reference proteome</keyword>